<dbReference type="InterPro" id="IPR001675">
    <property type="entry name" value="Glyco_trans_29"/>
</dbReference>
<keyword evidence="8" id="KW-0325">Glycoprotein</keyword>
<evidence type="ECO:0000313" key="10">
    <source>
        <dbReference type="Proteomes" id="UP000242687"/>
    </source>
</evidence>
<evidence type="ECO:0000256" key="3">
    <source>
        <dbReference type="ARBA" id="ARBA00022676"/>
    </source>
</evidence>
<comment type="caution">
    <text evidence="9">The sequence shown here is derived from an EMBL/GenBank/DDBJ whole genome shotgun (WGS) entry which is preliminary data.</text>
</comment>
<evidence type="ECO:0000256" key="6">
    <source>
        <dbReference type="ARBA" id="ARBA00022989"/>
    </source>
</evidence>
<dbReference type="EMBL" id="PGFJ01000001">
    <property type="protein sequence ID" value="PJJ84048.1"/>
    <property type="molecule type" value="Genomic_DNA"/>
</dbReference>
<comment type="subcellular location">
    <subcellularLocation>
        <location evidence="2">Endomembrane system</location>
    </subcellularLocation>
    <subcellularLocation>
        <location evidence="1">Membrane</location>
        <topology evidence="1">Single-pass membrane protein</topology>
    </subcellularLocation>
</comment>
<keyword evidence="7" id="KW-0472">Membrane</keyword>
<keyword evidence="3 9" id="KW-0328">Glycosyltransferase</keyword>
<accession>A0A2H9VTB1</accession>
<dbReference type="InterPro" id="IPR038578">
    <property type="entry name" value="GT29-like_sf"/>
</dbReference>
<evidence type="ECO:0000256" key="2">
    <source>
        <dbReference type="ARBA" id="ARBA00004308"/>
    </source>
</evidence>
<dbReference type="OrthoDB" id="7769014at2"/>
<dbReference type="Gene3D" id="3.90.1480.20">
    <property type="entry name" value="Glycosyl transferase family 29"/>
    <property type="match status" value="1"/>
</dbReference>
<evidence type="ECO:0000313" key="9">
    <source>
        <dbReference type="EMBL" id="PJJ84048.1"/>
    </source>
</evidence>
<dbReference type="GO" id="GO:0008373">
    <property type="term" value="F:sialyltransferase activity"/>
    <property type="evidence" value="ECO:0007669"/>
    <property type="project" value="InterPro"/>
</dbReference>
<dbReference type="GO" id="GO:0012505">
    <property type="term" value="C:endomembrane system"/>
    <property type="evidence" value="ECO:0007669"/>
    <property type="project" value="UniProtKB-SubCell"/>
</dbReference>
<proteinExistence type="predicted"/>
<dbReference type="GO" id="GO:0016020">
    <property type="term" value="C:membrane"/>
    <property type="evidence" value="ECO:0007669"/>
    <property type="project" value="UniProtKB-SubCell"/>
</dbReference>
<gene>
    <name evidence="9" type="ORF">CLV57_1052</name>
</gene>
<keyword evidence="5" id="KW-0812">Transmembrane</keyword>
<dbReference type="AlphaFoldDB" id="A0A2H9VTB1"/>
<keyword evidence="4 9" id="KW-0808">Transferase</keyword>
<organism evidence="9 10">
    <name type="scientific">Mucilaginibacter auburnensis</name>
    <dbReference type="NCBI Taxonomy" id="1457233"/>
    <lineage>
        <taxon>Bacteria</taxon>
        <taxon>Pseudomonadati</taxon>
        <taxon>Bacteroidota</taxon>
        <taxon>Sphingobacteriia</taxon>
        <taxon>Sphingobacteriales</taxon>
        <taxon>Sphingobacteriaceae</taxon>
        <taxon>Mucilaginibacter</taxon>
    </lineage>
</organism>
<keyword evidence="10" id="KW-1185">Reference proteome</keyword>
<evidence type="ECO:0000256" key="8">
    <source>
        <dbReference type="ARBA" id="ARBA00023180"/>
    </source>
</evidence>
<protein>
    <submittedName>
        <fullName evidence="9">Glycosyl transferase family 29 (Putative sialyltransferase)</fullName>
    </submittedName>
</protein>
<evidence type="ECO:0000256" key="5">
    <source>
        <dbReference type="ARBA" id="ARBA00022692"/>
    </source>
</evidence>
<evidence type="ECO:0000256" key="1">
    <source>
        <dbReference type="ARBA" id="ARBA00004167"/>
    </source>
</evidence>
<sequence length="254" mass="29208">MLVSKLRNVKNAMQFYALRQLAKYNSRNVLIDFDENWFKGKRVAIVGGADSVLKEPLGAYIDGFDVVVRINKGVDIIQTQKEFSGERTDILFHSFFNRPGDKGSSPITLDLWKQHNVGLILFARNFNTGSYELNSFRHFLKINTGKIKFSQITEQQCKMNKKTLAPASPTTGFTAINTIFNCAPKEMYLTGITFFKTPHNNAYRDFNEDDLTRVFNVEKDHSAELEYQFVKKLYQQHSSVIHPDKTLKTIFETN</sequence>
<evidence type="ECO:0000256" key="4">
    <source>
        <dbReference type="ARBA" id="ARBA00022679"/>
    </source>
</evidence>
<dbReference type="Proteomes" id="UP000242687">
    <property type="component" value="Unassembled WGS sequence"/>
</dbReference>
<evidence type="ECO:0000256" key="7">
    <source>
        <dbReference type="ARBA" id="ARBA00023136"/>
    </source>
</evidence>
<keyword evidence="6" id="KW-1133">Transmembrane helix</keyword>
<dbReference type="Pfam" id="PF00777">
    <property type="entry name" value="Glyco_transf_29"/>
    <property type="match status" value="1"/>
</dbReference>
<name>A0A2H9VTB1_9SPHI</name>
<reference evidence="9 10" key="1">
    <citation type="submission" date="2017-11" db="EMBL/GenBank/DDBJ databases">
        <title>Genomic Encyclopedia of Archaeal and Bacterial Type Strains, Phase II (KMG-II): From Individual Species to Whole Genera.</title>
        <authorList>
            <person name="Goeker M."/>
        </authorList>
    </citation>
    <scope>NUCLEOTIDE SEQUENCE [LARGE SCALE GENOMIC DNA]</scope>
    <source>
        <strain evidence="9 10">DSM 28175</strain>
    </source>
</reference>